<accession>A0ABR8HHP6</accession>
<organism evidence="1 2">
    <name type="scientific">Nostoc punctiforme FACHB-252</name>
    <dbReference type="NCBI Taxonomy" id="1357509"/>
    <lineage>
        <taxon>Bacteria</taxon>
        <taxon>Bacillati</taxon>
        <taxon>Cyanobacteriota</taxon>
        <taxon>Cyanophyceae</taxon>
        <taxon>Nostocales</taxon>
        <taxon>Nostocaceae</taxon>
        <taxon>Nostoc</taxon>
    </lineage>
</organism>
<dbReference type="InterPro" id="IPR038081">
    <property type="entry name" value="CalX-like_sf"/>
</dbReference>
<name>A0ABR8HHP6_NOSPU</name>
<keyword evidence="2" id="KW-1185">Reference proteome</keyword>
<dbReference type="Proteomes" id="UP000606396">
    <property type="component" value="Unassembled WGS sequence"/>
</dbReference>
<proteinExistence type="predicted"/>
<gene>
    <name evidence="1" type="ORF">H6G94_27110</name>
</gene>
<dbReference type="RefSeq" id="WP_190951753.1">
    <property type="nucleotide sequence ID" value="NZ_JACJTC010000022.1"/>
</dbReference>
<reference evidence="1 2" key="1">
    <citation type="journal article" date="2020" name="ISME J.">
        <title>Comparative genomics reveals insights into cyanobacterial evolution and habitat adaptation.</title>
        <authorList>
            <person name="Chen M.Y."/>
            <person name="Teng W.K."/>
            <person name="Zhao L."/>
            <person name="Hu C.X."/>
            <person name="Zhou Y.K."/>
            <person name="Han B.P."/>
            <person name="Song L.R."/>
            <person name="Shu W.S."/>
        </authorList>
    </citation>
    <scope>NUCLEOTIDE SEQUENCE [LARGE SCALE GENOMIC DNA]</scope>
    <source>
        <strain evidence="1 2">FACHB-252</strain>
    </source>
</reference>
<dbReference type="Gene3D" id="2.60.40.2030">
    <property type="match status" value="1"/>
</dbReference>
<protein>
    <recommendedName>
        <fullName evidence="3">Calx-beta domain-containing protein</fullName>
    </recommendedName>
</protein>
<comment type="caution">
    <text evidence="1">The sequence shown here is derived from an EMBL/GenBank/DDBJ whole genome shotgun (WGS) entry which is preliminary data.</text>
</comment>
<dbReference type="EMBL" id="JACJTC010000022">
    <property type="protein sequence ID" value="MBD2614902.1"/>
    <property type="molecule type" value="Genomic_DNA"/>
</dbReference>
<sequence length="168" mass="18987">MKNTQVKNHLSDFNYLVHNSQFTNIIHFSNFYSNKQLLAEFNLISTNETKNISYPTIVNITATKNYASQFGDIGEFVITRNGDPIQDLIVKYSIEGTAKYGVDYQPIANFAIFTAGINQAVIIIQPQKSDFQGTRTILLKLENFLHNHLYMLGENSQAVVKILDDASC</sequence>
<evidence type="ECO:0000313" key="2">
    <source>
        <dbReference type="Proteomes" id="UP000606396"/>
    </source>
</evidence>
<dbReference type="SUPFAM" id="SSF141072">
    <property type="entry name" value="CalX-like"/>
    <property type="match status" value="1"/>
</dbReference>
<evidence type="ECO:0000313" key="1">
    <source>
        <dbReference type="EMBL" id="MBD2614902.1"/>
    </source>
</evidence>
<evidence type="ECO:0008006" key="3">
    <source>
        <dbReference type="Google" id="ProtNLM"/>
    </source>
</evidence>